<sequence>MRHINKKVIFTLKIACSASYVLMIKTILIIIDYRTFFFFRWLRSPAQLPPGVRKILLRLAIDK</sequence>
<feature type="transmembrane region" description="Helical" evidence="1">
    <location>
        <begin position="12"/>
        <end position="31"/>
    </location>
</feature>
<organism evidence="2 3">
    <name type="scientific">Klebsiella pneumoniae IS43</name>
    <dbReference type="NCBI Taxonomy" id="1432552"/>
    <lineage>
        <taxon>Bacteria</taxon>
        <taxon>Pseudomonadati</taxon>
        <taxon>Pseudomonadota</taxon>
        <taxon>Gammaproteobacteria</taxon>
        <taxon>Enterobacterales</taxon>
        <taxon>Enterobacteriaceae</taxon>
        <taxon>Klebsiella/Raoultella group</taxon>
        <taxon>Klebsiella</taxon>
        <taxon>Klebsiella pneumoniae complex</taxon>
    </lineage>
</organism>
<evidence type="ECO:0000313" key="3">
    <source>
        <dbReference type="Proteomes" id="UP000019183"/>
    </source>
</evidence>
<proteinExistence type="predicted"/>
<keyword evidence="1" id="KW-0812">Transmembrane</keyword>
<accession>W1DEJ2</accession>
<keyword evidence="3" id="KW-1185">Reference proteome</keyword>
<dbReference type="EMBL" id="CBWK010000003">
    <property type="protein sequence ID" value="CDL07172.1"/>
    <property type="molecule type" value="Genomic_DNA"/>
</dbReference>
<keyword evidence="1" id="KW-0472">Membrane</keyword>
<protein>
    <submittedName>
        <fullName evidence="2">Ferrous iron transport protein A</fullName>
    </submittedName>
</protein>
<dbReference type="AlphaFoldDB" id="W1DEJ2"/>
<comment type="caution">
    <text evidence="2">The sequence shown here is derived from an EMBL/GenBank/DDBJ whole genome shotgun (WGS) entry which is preliminary data.</text>
</comment>
<evidence type="ECO:0000313" key="2">
    <source>
        <dbReference type="EMBL" id="CDL07172.1"/>
    </source>
</evidence>
<keyword evidence="1" id="KW-1133">Transmembrane helix</keyword>
<evidence type="ECO:0000256" key="1">
    <source>
        <dbReference type="SAM" id="Phobius"/>
    </source>
</evidence>
<name>W1DEJ2_KLEPN</name>
<reference evidence="2" key="1">
    <citation type="submission" date="2013-10" db="EMBL/GenBank/DDBJ databases">
        <title>Antibiotic resistance diversity of beta-lactamase producers in the General Hospital Vienna.</title>
        <authorList>
            <person name="Barisic I."/>
            <person name="Mitteregger D."/>
            <person name="Hirschl A.M."/>
            <person name="Noehammer C."/>
            <person name="Wiesinger-Mayr H."/>
        </authorList>
    </citation>
    <scope>NUCLEOTIDE SEQUENCE [LARGE SCALE GENOMIC DNA]</scope>
    <source>
        <strain evidence="2">IS43</strain>
    </source>
</reference>
<dbReference type="Proteomes" id="UP000019183">
    <property type="component" value="Unassembled WGS sequence"/>
</dbReference>